<evidence type="ECO:0000313" key="3">
    <source>
        <dbReference type="Proteomes" id="UP001396334"/>
    </source>
</evidence>
<proteinExistence type="predicted"/>
<evidence type="ECO:0000313" key="2">
    <source>
        <dbReference type="EMBL" id="KAK9016764.1"/>
    </source>
</evidence>
<dbReference type="InterPro" id="IPR052361">
    <property type="entry name" value="F-box_domain"/>
</dbReference>
<accession>A0ABR2RVJ2</accession>
<reference evidence="2 3" key="1">
    <citation type="journal article" date="2024" name="G3 (Bethesda)">
        <title>Genome assembly of Hibiscus sabdariffa L. provides insights into metabolisms of medicinal natural products.</title>
        <authorList>
            <person name="Kim T."/>
        </authorList>
    </citation>
    <scope>NUCLEOTIDE SEQUENCE [LARGE SCALE GENOMIC DNA]</scope>
    <source>
        <strain evidence="2">TK-2024</strain>
        <tissue evidence="2">Old leaves</tissue>
    </source>
</reference>
<dbReference type="InterPro" id="IPR006527">
    <property type="entry name" value="F-box-assoc_dom_typ1"/>
</dbReference>
<organism evidence="2 3">
    <name type="scientific">Hibiscus sabdariffa</name>
    <name type="common">roselle</name>
    <dbReference type="NCBI Taxonomy" id="183260"/>
    <lineage>
        <taxon>Eukaryota</taxon>
        <taxon>Viridiplantae</taxon>
        <taxon>Streptophyta</taxon>
        <taxon>Embryophyta</taxon>
        <taxon>Tracheophyta</taxon>
        <taxon>Spermatophyta</taxon>
        <taxon>Magnoliopsida</taxon>
        <taxon>eudicotyledons</taxon>
        <taxon>Gunneridae</taxon>
        <taxon>Pentapetalae</taxon>
        <taxon>rosids</taxon>
        <taxon>malvids</taxon>
        <taxon>Malvales</taxon>
        <taxon>Malvaceae</taxon>
        <taxon>Malvoideae</taxon>
        <taxon>Hibiscus</taxon>
    </lineage>
</organism>
<keyword evidence="3" id="KW-1185">Reference proteome</keyword>
<dbReference type="EMBL" id="JBBPBN010000020">
    <property type="protein sequence ID" value="KAK9016764.1"/>
    <property type="molecule type" value="Genomic_DNA"/>
</dbReference>
<gene>
    <name evidence="2" type="ORF">V6N11_079258</name>
</gene>
<sequence length="428" mass="47608">MSSLDLNCQRMEPHGALVGTGLMSYSSYVESLVVLVDKEVDVHIVMVTLLWLTGKTVVQLTIEKGDDEVGGEPRKTAAIQENCWKRVNAIPPDYTFDLGEISVPFVNGAVHWIGYQKRNNVGFTNVILGFDLSAEEFFEISLPESLIGLGPMDLSTMKYGESSIAVLKRDPGNEHELWVMKEYGVVGSWTKVLKLNRKWCPNILGFGENGEVLVELDYGKLASLDLNCQQMELHGVEVTTNLISLEGSYVESLVLLDKGIDVHNPSISEAVELNVGFRFDPRNNDYKVIAIPPNYTFDAVTATSLPFVKRAVHWLGYQTRNNDEYSEVIFWVMKEYGVVESWTKPFRKNEEVLLLVDGGELASLNLNCQQMEPRGIEVGTSLLSVEGSYVECLVLLDKGVDVPKMSFANLAIDSSDSDEWSGEESVMG</sequence>
<dbReference type="PANTHER" id="PTHR31790">
    <property type="entry name" value="OS02G0783600 PROTEIN"/>
    <property type="match status" value="1"/>
</dbReference>
<name>A0ABR2RVJ2_9ROSI</name>
<protein>
    <recommendedName>
        <fullName evidence="1">F-box associated beta-propeller type 1 domain-containing protein</fullName>
    </recommendedName>
</protein>
<dbReference type="Proteomes" id="UP001396334">
    <property type="component" value="Unassembled WGS sequence"/>
</dbReference>
<evidence type="ECO:0000259" key="1">
    <source>
        <dbReference type="Pfam" id="PF07734"/>
    </source>
</evidence>
<dbReference type="PANTHER" id="PTHR31790:SF604">
    <property type="entry name" value="F-BOX PROTEIN CPR1-RELATED"/>
    <property type="match status" value="1"/>
</dbReference>
<dbReference type="Pfam" id="PF07734">
    <property type="entry name" value="FBA_1"/>
    <property type="match status" value="1"/>
</dbReference>
<feature type="domain" description="F-box associated beta-propeller type 1" evidence="1">
    <location>
        <begin position="80"/>
        <end position="202"/>
    </location>
</feature>
<comment type="caution">
    <text evidence="2">The sequence shown here is derived from an EMBL/GenBank/DDBJ whole genome shotgun (WGS) entry which is preliminary data.</text>
</comment>